<dbReference type="Proteomes" id="UP000245048">
    <property type="component" value="Unassembled WGS sequence"/>
</dbReference>
<keyword evidence="2 5" id="KW-0812">Transmembrane</keyword>
<gene>
    <name evidence="7" type="ORF">CR165_09100</name>
</gene>
<evidence type="ECO:0000313" key="8">
    <source>
        <dbReference type="Proteomes" id="UP000245048"/>
    </source>
</evidence>
<dbReference type="OrthoDB" id="5293641at2"/>
<evidence type="ECO:0000256" key="5">
    <source>
        <dbReference type="SAM" id="Phobius"/>
    </source>
</evidence>
<feature type="transmembrane region" description="Helical" evidence="5">
    <location>
        <begin position="38"/>
        <end position="57"/>
    </location>
</feature>
<feature type="domain" description="NnrU" evidence="6">
    <location>
        <begin position="4"/>
        <end position="222"/>
    </location>
</feature>
<evidence type="ECO:0000256" key="2">
    <source>
        <dbReference type="ARBA" id="ARBA00022692"/>
    </source>
</evidence>
<comment type="caution">
    <text evidence="7">The sequence shown here is derived from an EMBL/GenBank/DDBJ whole genome shotgun (WGS) entry which is preliminary data.</text>
</comment>
<organism evidence="7 8">
    <name type="scientific">Teichococcus aestuarii</name>
    <dbReference type="NCBI Taxonomy" id="568898"/>
    <lineage>
        <taxon>Bacteria</taxon>
        <taxon>Pseudomonadati</taxon>
        <taxon>Pseudomonadota</taxon>
        <taxon>Alphaproteobacteria</taxon>
        <taxon>Acetobacterales</taxon>
        <taxon>Roseomonadaceae</taxon>
        <taxon>Roseomonas</taxon>
    </lineage>
</organism>
<keyword evidence="3 5" id="KW-1133">Transmembrane helix</keyword>
<protein>
    <submittedName>
        <fullName evidence="7">NnrU protein</fullName>
    </submittedName>
</protein>
<evidence type="ECO:0000259" key="6">
    <source>
        <dbReference type="Pfam" id="PF07298"/>
    </source>
</evidence>
<keyword evidence="4 5" id="KW-0472">Membrane</keyword>
<feature type="transmembrane region" description="Helical" evidence="5">
    <location>
        <begin position="69"/>
        <end position="90"/>
    </location>
</feature>
<reference evidence="8" key="1">
    <citation type="submission" date="2017-10" db="EMBL/GenBank/DDBJ databases">
        <authorList>
            <person name="Toshchakov S.V."/>
            <person name="Goeva M.A."/>
        </authorList>
    </citation>
    <scope>NUCLEOTIDE SEQUENCE [LARGE SCALE GENOMIC DNA]</scope>
    <source>
        <strain evidence="8">JR1/69-1-13</strain>
    </source>
</reference>
<proteinExistence type="predicted"/>
<dbReference type="Pfam" id="PF07298">
    <property type="entry name" value="NnrU"/>
    <property type="match status" value="1"/>
</dbReference>
<accession>A0A2U1V610</accession>
<sequence>MLPLLLAALLWLALHLGLAGGPWRGAVAARLGEGGFRAAFSLASVLALALLVQGWRAAGTAPLWFAPGWLRWLIVLGMLPAFLLFVASVLRPNPTAVGGEAAMAQGARGIQRVTRHPMLWSFALWALLHMLGNGDSASLVFFGTLGATALAGMPSIDAKLARRDPRAWARLAAETSILPFGAIAAGRNRLAWREIGWLAPALALLAWAALLHAHGWLFGVSPLPMGG</sequence>
<dbReference type="GO" id="GO:0016020">
    <property type="term" value="C:membrane"/>
    <property type="evidence" value="ECO:0007669"/>
    <property type="project" value="UniProtKB-SubCell"/>
</dbReference>
<name>A0A2U1V610_9PROT</name>
<evidence type="ECO:0000313" key="7">
    <source>
        <dbReference type="EMBL" id="PWC29314.1"/>
    </source>
</evidence>
<dbReference type="AlphaFoldDB" id="A0A2U1V610"/>
<dbReference type="InterPro" id="IPR009915">
    <property type="entry name" value="NnrU_dom"/>
</dbReference>
<evidence type="ECO:0000256" key="3">
    <source>
        <dbReference type="ARBA" id="ARBA00022989"/>
    </source>
</evidence>
<dbReference type="RefSeq" id="WP_109516654.1">
    <property type="nucleotide sequence ID" value="NZ_PDOA01000004.1"/>
</dbReference>
<dbReference type="EMBL" id="PDOA01000004">
    <property type="protein sequence ID" value="PWC29314.1"/>
    <property type="molecule type" value="Genomic_DNA"/>
</dbReference>
<keyword evidence="8" id="KW-1185">Reference proteome</keyword>
<evidence type="ECO:0000256" key="4">
    <source>
        <dbReference type="ARBA" id="ARBA00023136"/>
    </source>
</evidence>
<feature type="transmembrane region" description="Helical" evidence="5">
    <location>
        <begin position="197"/>
        <end position="218"/>
    </location>
</feature>
<comment type="subcellular location">
    <subcellularLocation>
        <location evidence="1">Membrane</location>
        <topology evidence="1">Multi-pass membrane protein</topology>
    </subcellularLocation>
</comment>
<evidence type="ECO:0000256" key="1">
    <source>
        <dbReference type="ARBA" id="ARBA00004141"/>
    </source>
</evidence>